<evidence type="ECO:0000313" key="15">
    <source>
        <dbReference type="Proteomes" id="UP000006892"/>
    </source>
</evidence>
<dbReference type="PANTHER" id="PTHR43078:SF6">
    <property type="entry name" value="UDP-GLUCURONIC ACID DECARBOXYLASE 1"/>
    <property type="match status" value="1"/>
</dbReference>
<evidence type="ECO:0000256" key="12">
    <source>
        <dbReference type="ARBA" id="ARBA00037859"/>
    </source>
</evidence>
<reference evidence="14" key="1">
    <citation type="journal article" date="2010" name="PLoS Genet.">
        <title>The genome of a pathogenic rhodococcus: cooptive virulence underpinned by key gene acquisitions.</title>
        <authorList>
            <person name="Letek M."/>
            <person name="Gonzalez P."/>
            <person name="Macarthur I."/>
            <person name="Rodriguez H."/>
            <person name="Freeman T.C."/>
            <person name="Valero-Rello A."/>
            <person name="Blanco M."/>
            <person name="Buckley T."/>
            <person name="Cherevach I."/>
            <person name="Fahey R."/>
            <person name="Hapeshi A."/>
            <person name="Holdstock J."/>
            <person name="Leadon D."/>
            <person name="Navas J."/>
            <person name="Ocampo A."/>
            <person name="Quail M.A."/>
            <person name="Sanders M."/>
            <person name="Scortti M.M."/>
            <person name="Prescott J.F."/>
            <person name="Fogarty U."/>
            <person name="Meijer W.G."/>
            <person name="Parkhill J."/>
            <person name="Bentley S.D."/>
            <person name="Vazquez-Boland J.A."/>
        </authorList>
    </citation>
    <scope>NUCLEOTIDE SEQUENCE [LARGE SCALE GENOMIC DNA]</scope>
    <source>
        <strain evidence="14 15">103S</strain>
    </source>
</reference>
<proteinExistence type="predicted"/>
<dbReference type="InterPro" id="IPR044516">
    <property type="entry name" value="UXS-like"/>
</dbReference>
<keyword evidence="6" id="KW-1133">Transmembrane helix</keyword>
<keyword evidence="9" id="KW-0472">Membrane</keyword>
<evidence type="ECO:0000256" key="7">
    <source>
        <dbReference type="ARBA" id="ARBA00023027"/>
    </source>
</evidence>
<evidence type="ECO:0000313" key="14">
    <source>
        <dbReference type="EMBL" id="CBH48630.1"/>
    </source>
</evidence>
<sequence>MNAPGGPRRRRVLVTGGAGFLGLHLCTRLSRRGDSVICLDDFSTSAPWARSTLEALDRVTVIDGSVTDPPPLPRRIDLLIHLACPASPRDYQDDPVGTLATGGLGTLEMLERAEASGARFVLASTSEVYGDPQVHPQAESYRGNVDPVGPRSMYDEAKRFGEALASAFRRQYDTDTAIVRIFNSYGPGMRADDGRMVPAFVCAALDRRPLPVAGNGRQTRSLCYVDDTVAGILAMSDSRHPGPVNIGTDHEMSVLDVAAVVNRIAHSDAGVRFLPSAPDDPRRRCPDVERARSLLGWRPRVTLEEGMRRTVDWFARTARAQSVAGAPASTRGGSL</sequence>
<comment type="cofactor">
    <cofactor evidence="1">
        <name>NAD(+)</name>
        <dbReference type="ChEBI" id="CHEBI:57540"/>
    </cofactor>
</comment>
<dbReference type="RefSeq" id="WP_005512777.1">
    <property type="nucleotide sequence ID" value="NC_014659.1"/>
</dbReference>
<accession>A0A3S5Y7W1</accession>
<evidence type="ECO:0000256" key="8">
    <source>
        <dbReference type="ARBA" id="ARBA00023034"/>
    </source>
</evidence>
<evidence type="ECO:0000256" key="11">
    <source>
        <dbReference type="ARBA" id="ARBA00023239"/>
    </source>
</evidence>
<dbReference type="GO" id="GO:0048040">
    <property type="term" value="F:UDP-glucuronate decarboxylase activity"/>
    <property type="evidence" value="ECO:0007669"/>
    <property type="project" value="TreeGrafter"/>
</dbReference>
<dbReference type="Gene3D" id="3.40.50.720">
    <property type="entry name" value="NAD(P)-binding Rossmann-like Domain"/>
    <property type="match status" value="1"/>
</dbReference>
<evidence type="ECO:0000256" key="5">
    <source>
        <dbReference type="ARBA" id="ARBA00022968"/>
    </source>
</evidence>
<evidence type="ECO:0000256" key="6">
    <source>
        <dbReference type="ARBA" id="ARBA00022989"/>
    </source>
</evidence>
<keyword evidence="11" id="KW-0456">Lyase</keyword>
<dbReference type="AlphaFoldDB" id="A0A3S5Y7W1"/>
<dbReference type="Proteomes" id="UP001154400">
    <property type="component" value="Chromosome"/>
</dbReference>
<dbReference type="GO" id="GO:0033320">
    <property type="term" value="P:UDP-D-xylose biosynthetic process"/>
    <property type="evidence" value="ECO:0007669"/>
    <property type="project" value="UniProtKB-UniPathway"/>
</dbReference>
<keyword evidence="5" id="KW-0735">Signal-anchor</keyword>
<dbReference type="GO" id="GO:0042732">
    <property type="term" value="P:D-xylose metabolic process"/>
    <property type="evidence" value="ECO:0007669"/>
    <property type="project" value="InterPro"/>
</dbReference>
<dbReference type="GO" id="GO:0070403">
    <property type="term" value="F:NAD+ binding"/>
    <property type="evidence" value="ECO:0007669"/>
    <property type="project" value="InterPro"/>
</dbReference>
<organism evidence="14">
    <name type="scientific">Rhodococcus hoagii (strain 103S)</name>
    <name type="common">Rhodococcus equi</name>
    <dbReference type="NCBI Taxonomy" id="685727"/>
    <lineage>
        <taxon>Bacteria</taxon>
        <taxon>Bacillati</taxon>
        <taxon>Actinomycetota</taxon>
        <taxon>Actinomycetes</taxon>
        <taxon>Mycobacteriales</taxon>
        <taxon>Nocardiaceae</taxon>
        <taxon>Prescottella</taxon>
    </lineage>
</organism>
<evidence type="ECO:0000256" key="2">
    <source>
        <dbReference type="ARBA" id="ARBA00004323"/>
    </source>
</evidence>
<dbReference type="KEGG" id="req:REQ_26010"/>
<dbReference type="Pfam" id="PF01370">
    <property type="entry name" value="Epimerase"/>
    <property type="match status" value="1"/>
</dbReference>
<evidence type="ECO:0000256" key="1">
    <source>
        <dbReference type="ARBA" id="ARBA00001911"/>
    </source>
</evidence>
<dbReference type="UniPathway" id="UPA00796">
    <property type="reaction ID" value="UER00771"/>
</dbReference>
<dbReference type="InterPro" id="IPR036291">
    <property type="entry name" value="NAD(P)-bd_dom_sf"/>
</dbReference>
<dbReference type="FunFam" id="3.40.50.720:FF:000065">
    <property type="entry name" value="UDP-glucuronic acid decarboxylase 1"/>
    <property type="match status" value="1"/>
</dbReference>
<keyword evidence="8" id="KW-0333">Golgi apparatus</keyword>
<keyword evidence="7" id="KW-0520">NAD</keyword>
<keyword evidence="4" id="KW-0210">Decarboxylase</keyword>
<name>A0A3S5Y7W1_RHOH1</name>
<dbReference type="SUPFAM" id="SSF51735">
    <property type="entry name" value="NAD(P)-binding Rossmann-fold domains"/>
    <property type="match status" value="1"/>
</dbReference>
<dbReference type="EMBL" id="FN563149">
    <property type="protein sequence ID" value="CBH48630.1"/>
    <property type="molecule type" value="Genomic_DNA"/>
</dbReference>
<evidence type="ECO:0000259" key="13">
    <source>
        <dbReference type="Pfam" id="PF01370"/>
    </source>
</evidence>
<comment type="subcellular location">
    <subcellularLocation>
        <location evidence="2">Golgi apparatus membrane</location>
        <topology evidence="2">Single-pass type II membrane protein</topology>
    </subcellularLocation>
    <subcellularLocation>
        <location evidence="12">Golgi apparatus</location>
        <location evidence="12">Golgi stack membrane</location>
    </subcellularLocation>
</comment>
<keyword evidence="10" id="KW-0325">Glycoprotein</keyword>
<keyword evidence="3" id="KW-0812">Transmembrane</keyword>
<evidence type="ECO:0000256" key="4">
    <source>
        <dbReference type="ARBA" id="ARBA00022793"/>
    </source>
</evidence>
<evidence type="ECO:0000256" key="10">
    <source>
        <dbReference type="ARBA" id="ARBA00023180"/>
    </source>
</evidence>
<protein>
    <submittedName>
        <fullName evidence="14">NAD-dependent epimerase/dehydratase</fullName>
    </submittedName>
</protein>
<feature type="domain" description="NAD-dependent epimerase/dehydratase" evidence="13">
    <location>
        <begin position="12"/>
        <end position="247"/>
    </location>
</feature>
<evidence type="ECO:0000256" key="3">
    <source>
        <dbReference type="ARBA" id="ARBA00022692"/>
    </source>
</evidence>
<dbReference type="PANTHER" id="PTHR43078">
    <property type="entry name" value="UDP-GLUCURONIC ACID DECARBOXYLASE-RELATED"/>
    <property type="match status" value="1"/>
</dbReference>
<dbReference type="InterPro" id="IPR001509">
    <property type="entry name" value="Epimerase_deHydtase"/>
</dbReference>
<evidence type="ECO:0000256" key="9">
    <source>
        <dbReference type="ARBA" id="ARBA00023136"/>
    </source>
</evidence>
<gene>
    <name evidence="14" type="ordered locus">REQ_26010</name>
</gene>
<dbReference type="GO" id="GO:0005737">
    <property type="term" value="C:cytoplasm"/>
    <property type="evidence" value="ECO:0007669"/>
    <property type="project" value="TreeGrafter"/>
</dbReference>